<keyword evidence="5" id="KW-0998">Cell outer membrane</keyword>
<evidence type="ECO:0000313" key="9">
    <source>
        <dbReference type="Proteomes" id="UP000183986"/>
    </source>
</evidence>
<evidence type="ECO:0008006" key="10">
    <source>
        <dbReference type="Google" id="ProtNLM"/>
    </source>
</evidence>
<evidence type="ECO:0000256" key="1">
    <source>
        <dbReference type="ARBA" id="ARBA00004459"/>
    </source>
</evidence>
<sequence>MRGGCRVYFGHYSLRGMGMQVGPSRRPWALVMLLLLFLAGCGQKGPLYREAPQADPVQSGQADESADTDESPER</sequence>
<name>A0A1M2US86_MARNT</name>
<dbReference type="GO" id="GO:0009279">
    <property type="term" value="C:cell outer membrane"/>
    <property type="evidence" value="ECO:0007669"/>
    <property type="project" value="UniProtKB-SubCell"/>
</dbReference>
<comment type="subcellular location">
    <subcellularLocation>
        <location evidence="1">Cell outer membrane</location>
        <topology evidence="1">Lipid-anchor</topology>
    </subcellularLocation>
</comment>
<keyword evidence="9" id="KW-1185">Reference proteome</keyword>
<keyword evidence="3" id="KW-0472">Membrane</keyword>
<organism evidence="8 9">
    <name type="scientific">Marinobacter nauticus</name>
    <name type="common">Marinobacter hydrocarbonoclasticus</name>
    <name type="synonym">Marinobacter aquaeolei</name>
    <dbReference type="NCBI Taxonomy" id="2743"/>
    <lineage>
        <taxon>Bacteria</taxon>
        <taxon>Pseudomonadati</taxon>
        <taxon>Pseudomonadota</taxon>
        <taxon>Gammaproteobacteria</taxon>
        <taxon>Pseudomonadales</taxon>
        <taxon>Marinobacteraceae</taxon>
        <taxon>Marinobacter</taxon>
    </lineage>
</organism>
<comment type="caution">
    <text evidence="8">The sequence shown here is derived from an EMBL/GenBank/DDBJ whole genome shotgun (WGS) entry which is preliminary data.</text>
</comment>
<evidence type="ECO:0000256" key="4">
    <source>
        <dbReference type="ARBA" id="ARBA00023139"/>
    </source>
</evidence>
<evidence type="ECO:0000256" key="3">
    <source>
        <dbReference type="ARBA" id="ARBA00023136"/>
    </source>
</evidence>
<evidence type="ECO:0000256" key="5">
    <source>
        <dbReference type="ARBA" id="ARBA00023237"/>
    </source>
</evidence>
<dbReference type="InterPro" id="IPR032831">
    <property type="entry name" value="LptM_cons"/>
</dbReference>
<dbReference type="AlphaFoldDB" id="A0A1M2US86"/>
<feature type="region of interest" description="Disordered" evidence="7">
    <location>
        <begin position="48"/>
        <end position="74"/>
    </location>
</feature>
<dbReference type="EMBL" id="MPKY01000004">
    <property type="protein sequence ID" value="OJS98176.1"/>
    <property type="molecule type" value="Genomic_DNA"/>
</dbReference>
<feature type="compositionally biased region" description="Acidic residues" evidence="7">
    <location>
        <begin position="64"/>
        <end position="74"/>
    </location>
</feature>
<proteinExistence type="predicted"/>
<evidence type="ECO:0000256" key="2">
    <source>
        <dbReference type="ARBA" id="ARBA00022729"/>
    </source>
</evidence>
<reference evidence="8" key="1">
    <citation type="submission" date="2016-11" db="EMBL/GenBank/DDBJ databases">
        <title>Draft Genome Sequence of Marinobacter hydrocarbonoclasticus strain STW2, a polyaromatic aromatic hydrocarbon degrading and denitrifying bacterium from rhizosphere of Seagrass Enhalus acodoides.</title>
        <authorList>
            <person name="Ling J."/>
            <person name="Dong J."/>
        </authorList>
    </citation>
    <scope>NUCLEOTIDE SEQUENCE [LARGE SCALE GENOMIC DNA]</scope>
    <source>
        <strain evidence="8">STW2</strain>
    </source>
</reference>
<dbReference type="NCBIfam" id="NF047847">
    <property type="entry name" value="SS_mature_LptM"/>
    <property type="match status" value="1"/>
</dbReference>
<protein>
    <recommendedName>
        <fullName evidence="10">Lipoprotein</fullName>
    </recommendedName>
</protein>
<evidence type="ECO:0000256" key="6">
    <source>
        <dbReference type="ARBA" id="ARBA00023288"/>
    </source>
</evidence>
<keyword evidence="6" id="KW-0449">Lipoprotein</keyword>
<dbReference type="Proteomes" id="UP000183986">
    <property type="component" value="Unassembled WGS sequence"/>
</dbReference>
<evidence type="ECO:0000256" key="7">
    <source>
        <dbReference type="SAM" id="MobiDB-lite"/>
    </source>
</evidence>
<gene>
    <name evidence="8" type="ORF">BEE62_17970</name>
</gene>
<evidence type="ECO:0000313" key="8">
    <source>
        <dbReference type="EMBL" id="OJS98176.1"/>
    </source>
</evidence>
<keyword evidence="4" id="KW-0564">Palmitate</keyword>
<dbReference type="Pfam" id="PF13627">
    <property type="entry name" value="LptM_cons"/>
    <property type="match status" value="1"/>
</dbReference>
<keyword evidence="2" id="KW-0732">Signal</keyword>
<accession>A0A1M2US86</accession>